<dbReference type="PROSITE" id="PS00107">
    <property type="entry name" value="PROTEIN_KINASE_ATP"/>
    <property type="match status" value="1"/>
</dbReference>
<accession>A0A9N9H2I1</accession>
<keyword evidence="3" id="KW-1185">Reference proteome</keyword>
<feature type="binding site" evidence="1">
    <location>
        <position position="38"/>
    </location>
    <ligand>
        <name>ATP</name>
        <dbReference type="ChEBI" id="CHEBI:30616"/>
    </ligand>
</feature>
<dbReference type="Proteomes" id="UP000789396">
    <property type="component" value="Unassembled WGS sequence"/>
</dbReference>
<sequence>ELKFRGIIGKGGFATVHAAIWKSTKTDGSILPQLVALKLFNGSKKIAARNS</sequence>
<dbReference type="GO" id="GO:0005524">
    <property type="term" value="F:ATP binding"/>
    <property type="evidence" value="ECO:0007669"/>
    <property type="project" value="UniProtKB-UniRule"/>
</dbReference>
<proteinExistence type="predicted"/>
<evidence type="ECO:0000313" key="2">
    <source>
        <dbReference type="EMBL" id="CAG8653163.1"/>
    </source>
</evidence>
<name>A0A9N9H2I1_9GLOM</name>
<dbReference type="OrthoDB" id="2447094at2759"/>
<comment type="caution">
    <text evidence="2">The sequence shown here is derived from an EMBL/GenBank/DDBJ whole genome shotgun (WGS) entry which is preliminary data.</text>
</comment>
<evidence type="ECO:0000313" key="3">
    <source>
        <dbReference type="Proteomes" id="UP000789396"/>
    </source>
</evidence>
<dbReference type="InterPro" id="IPR017441">
    <property type="entry name" value="Protein_kinase_ATP_BS"/>
</dbReference>
<dbReference type="AlphaFoldDB" id="A0A9N9H2I1"/>
<protein>
    <submittedName>
        <fullName evidence="2">2586_t:CDS:1</fullName>
    </submittedName>
</protein>
<feature type="non-terminal residue" evidence="2">
    <location>
        <position position="1"/>
    </location>
</feature>
<keyword evidence="1" id="KW-0067">ATP-binding</keyword>
<organism evidence="2 3">
    <name type="scientific">Racocetra fulgida</name>
    <dbReference type="NCBI Taxonomy" id="60492"/>
    <lineage>
        <taxon>Eukaryota</taxon>
        <taxon>Fungi</taxon>
        <taxon>Fungi incertae sedis</taxon>
        <taxon>Mucoromycota</taxon>
        <taxon>Glomeromycotina</taxon>
        <taxon>Glomeromycetes</taxon>
        <taxon>Diversisporales</taxon>
        <taxon>Gigasporaceae</taxon>
        <taxon>Racocetra</taxon>
    </lineage>
</organism>
<dbReference type="SUPFAM" id="SSF56112">
    <property type="entry name" value="Protein kinase-like (PK-like)"/>
    <property type="match status" value="1"/>
</dbReference>
<evidence type="ECO:0000256" key="1">
    <source>
        <dbReference type="PROSITE-ProRule" id="PRU10141"/>
    </source>
</evidence>
<dbReference type="InterPro" id="IPR011009">
    <property type="entry name" value="Kinase-like_dom_sf"/>
</dbReference>
<gene>
    <name evidence="2" type="ORF">RFULGI_LOCUS8544</name>
</gene>
<dbReference type="EMBL" id="CAJVPZ010013951">
    <property type="protein sequence ID" value="CAG8653163.1"/>
    <property type="molecule type" value="Genomic_DNA"/>
</dbReference>
<keyword evidence="1" id="KW-0547">Nucleotide-binding</keyword>
<reference evidence="2" key="1">
    <citation type="submission" date="2021-06" db="EMBL/GenBank/DDBJ databases">
        <authorList>
            <person name="Kallberg Y."/>
            <person name="Tangrot J."/>
            <person name="Rosling A."/>
        </authorList>
    </citation>
    <scope>NUCLEOTIDE SEQUENCE</scope>
    <source>
        <strain evidence="2">IN212</strain>
    </source>
</reference>